<dbReference type="AlphaFoldDB" id="A0A917NJW9"/>
<organism evidence="1 2">
    <name type="scientific">Alicyclobacillus cellulosilyticus</name>
    <dbReference type="NCBI Taxonomy" id="1003997"/>
    <lineage>
        <taxon>Bacteria</taxon>
        <taxon>Bacillati</taxon>
        <taxon>Bacillota</taxon>
        <taxon>Bacilli</taxon>
        <taxon>Bacillales</taxon>
        <taxon>Alicyclobacillaceae</taxon>
        <taxon>Alicyclobacillus</taxon>
    </lineage>
</organism>
<dbReference type="EMBL" id="BMOY01000020">
    <property type="protein sequence ID" value="GGJ06414.1"/>
    <property type="molecule type" value="Genomic_DNA"/>
</dbReference>
<dbReference type="InterPro" id="IPR032329">
    <property type="entry name" value="DUF4855"/>
</dbReference>
<gene>
    <name evidence="1" type="ORF">GCM10010885_14500</name>
</gene>
<keyword evidence="2" id="KW-1185">Reference proteome</keyword>
<sequence>MKQDRTGGAYLPRGVRGHQSPLVHLWCGGRLADAEMVRWRTADLADYLVYLIDGRPCDSLFRAVLFSPNRAPSGRFLNPVYTGFTPPADAEDWQAWLDELFHPGYNLSALAAAAASGPPAVAPVDVWITVPYPDPRLASFRTGWGSALHFAHTGDRVAAVTRFVDDLLHRWRQAGLCGTLRLRGLRWPRTVLDEADADVIAKVSEAVHAAGLDWLWLTHYGAARAADWAQLGFDAAVLHPNCYGRTVCDRQWIHHAALFARVHGCGLHLVFGRGLLHHPRDAYDYLNLGLPGELGYVDEAFCVVSFPGTSPRTLYEEDLPLYIAVYSFAKGILRMPVPLPLSR</sequence>
<proteinExistence type="predicted"/>
<name>A0A917NJW9_9BACL</name>
<dbReference type="Proteomes" id="UP000637695">
    <property type="component" value="Unassembled WGS sequence"/>
</dbReference>
<protein>
    <submittedName>
        <fullName evidence="1">Uncharacterized protein</fullName>
    </submittedName>
</protein>
<dbReference type="Pfam" id="PF16147">
    <property type="entry name" value="DUF4855"/>
    <property type="match status" value="1"/>
</dbReference>
<comment type="caution">
    <text evidence="1">The sequence shown here is derived from an EMBL/GenBank/DDBJ whole genome shotgun (WGS) entry which is preliminary data.</text>
</comment>
<reference evidence="1" key="2">
    <citation type="submission" date="2020-09" db="EMBL/GenBank/DDBJ databases">
        <authorList>
            <person name="Sun Q."/>
            <person name="Ohkuma M."/>
        </authorList>
    </citation>
    <scope>NUCLEOTIDE SEQUENCE</scope>
    <source>
        <strain evidence="1">JCM 18487</strain>
    </source>
</reference>
<evidence type="ECO:0000313" key="1">
    <source>
        <dbReference type="EMBL" id="GGJ06414.1"/>
    </source>
</evidence>
<dbReference type="RefSeq" id="WP_188882099.1">
    <property type="nucleotide sequence ID" value="NZ_BMOY01000020.1"/>
</dbReference>
<accession>A0A917NJW9</accession>
<evidence type="ECO:0000313" key="2">
    <source>
        <dbReference type="Proteomes" id="UP000637695"/>
    </source>
</evidence>
<reference evidence="1" key="1">
    <citation type="journal article" date="2014" name="Int. J. Syst. Evol. Microbiol.">
        <title>Complete genome sequence of Corynebacterium casei LMG S-19264T (=DSM 44701T), isolated from a smear-ripened cheese.</title>
        <authorList>
            <consortium name="US DOE Joint Genome Institute (JGI-PGF)"/>
            <person name="Walter F."/>
            <person name="Albersmeier A."/>
            <person name="Kalinowski J."/>
            <person name="Ruckert C."/>
        </authorList>
    </citation>
    <scope>NUCLEOTIDE SEQUENCE</scope>
    <source>
        <strain evidence="1">JCM 18487</strain>
    </source>
</reference>